<accession>A0A4Y2GUZ6</accession>
<keyword evidence="3" id="KW-1185">Reference proteome</keyword>
<feature type="region of interest" description="Disordered" evidence="1">
    <location>
        <begin position="1"/>
        <end position="26"/>
    </location>
</feature>
<feature type="region of interest" description="Disordered" evidence="1">
    <location>
        <begin position="332"/>
        <end position="360"/>
    </location>
</feature>
<evidence type="ECO:0000313" key="3">
    <source>
        <dbReference type="Proteomes" id="UP000499080"/>
    </source>
</evidence>
<feature type="compositionally biased region" description="Basic and acidic residues" evidence="1">
    <location>
        <begin position="334"/>
        <end position="351"/>
    </location>
</feature>
<organism evidence="2 3">
    <name type="scientific">Araneus ventricosus</name>
    <name type="common">Orbweaver spider</name>
    <name type="synonym">Epeira ventricosa</name>
    <dbReference type="NCBI Taxonomy" id="182803"/>
    <lineage>
        <taxon>Eukaryota</taxon>
        <taxon>Metazoa</taxon>
        <taxon>Ecdysozoa</taxon>
        <taxon>Arthropoda</taxon>
        <taxon>Chelicerata</taxon>
        <taxon>Arachnida</taxon>
        <taxon>Araneae</taxon>
        <taxon>Araneomorphae</taxon>
        <taxon>Entelegynae</taxon>
        <taxon>Araneoidea</taxon>
        <taxon>Araneidae</taxon>
        <taxon>Araneus</taxon>
    </lineage>
</organism>
<sequence>MCSQNKKSSGLRSGERGGQVTGPTRPIHRAGYVAFKKCQSVLEKCAGAPSCIHHMSLWMGSGKACNKLRSTCSKKICTSHTVKQKGMDAKHEDSTSSGFQRVVFQVILPSPELIDDCERPERLSSQTAMQNVREMYERQKWKSESWRNLQQRLPQVRERWHTKWVFLRKWRGVFYTRNACTPTRCNVYTKMIIPAGQTLCSGCSGMRDNDPRFPALVLFSVEETFTRGSAVGIAVRPNVLIAQFENAFSAECFLGVNIAPDDDRSSDVNEENLRTKEFKDRFRKSYPKIVEEFYNSVERSKSQPKSKSKKTVKGQETRKMTDFFLVKTNTVGGKSEKAHVKESRNNGKRTMEQNTDGCESGCKKQCLEL</sequence>
<comment type="caution">
    <text evidence="2">The sequence shown here is derived from an EMBL/GenBank/DDBJ whole genome shotgun (WGS) entry which is preliminary data.</text>
</comment>
<dbReference type="EMBL" id="BGPR01001561">
    <property type="protein sequence ID" value="GBM56741.1"/>
    <property type="molecule type" value="Genomic_DNA"/>
</dbReference>
<gene>
    <name evidence="2" type="ORF">AVEN_6094_1</name>
</gene>
<evidence type="ECO:0000256" key="1">
    <source>
        <dbReference type="SAM" id="MobiDB-lite"/>
    </source>
</evidence>
<evidence type="ECO:0000313" key="2">
    <source>
        <dbReference type="EMBL" id="GBM56741.1"/>
    </source>
</evidence>
<dbReference type="Proteomes" id="UP000499080">
    <property type="component" value="Unassembled WGS sequence"/>
</dbReference>
<dbReference type="AlphaFoldDB" id="A0A4Y2GUZ6"/>
<protein>
    <submittedName>
        <fullName evidence="2">Uncharacterized protein</fullName>
    </submittedName>
</protein>
<name>A0A4Y2GUZ6_ARAVE</name>
<proteinExistence type="predicted"/>
<feature type="compositionally biased region" description="Polar residues" evidence="1">
    <location>
        <begin position="1"/>
        <end position="11"/>
    </location>
</feature>
<reference evidence="2 3" key="1">
    <citation type="journal article" date="2019" name="Sci. Rep.">
        <title>Orb-weaving spider Araneus ventricosus genome elucidates the spidroin gene catalogue.</title>
        <authorList>
            <person name="Kono N."/>
            <person name="Nakamura H."/>
            <person name="Ohtoshi R."/>
            <person name="Moran D.A.P."/>
            <person name="Shinohara A."/>
            <person name="Yoshida Y."/>
            <person name="Fujiwara M."/>
            <person name="Mori M."/>
            <person name="Tomita M."/>
            <person name="Arakawa K."/>
        </authorList>
    </citation>
    <scope>NUCLEOTIDE SEQUENCE [LARGE SCALE GENOMIC DNA]</scope>
</reference>